<evidence type="ECO:0000313" key="3">
    <source>
        <dbReference type="Proteomes" id="UP000774130"/>
    </source>
</evidence>
<keyword evidence="1" id="KW-0472">Membrane</keyword>
<evidence type="ECO:0000313" key="2">
    <source>
        <dbReference type="EMBL" id="MBV7391128.1"/>
    </source>
</evidence>
<comment type="caution">
    <text evidence="2">The sequence shown here is derived from an EMBL/GenBank/DDBJ whole genome shotgun (WGS) entry which is preliminary data.</text>
</comment>
<name>A0ABS6TDW7_9ENTE</name>
<gene>
    <name evidence="2" type="ORF">KUA55_10585</name>
</gene>
<keyword evidence="1" id="KW-1133">Transmembrane helix</keyword>
<reference evidence="2 3" key="1">
    <citation type="submission" date="2021-06" db="EMBL/GenBank/DDBJ databases">
        <title>Enterococcus alishanensis sp. nov., a novel lactic acid bacterium isolated from fresh coffee beans.</title>
        <authorList>
            <person name="Chen Y.-S."/>
        </authorList>
    </citation>
    <scope>NUCLEOTIDE SEQUENCE [LARGE SCALE GENOMIC DNA]</scope>
    <source>
        <strain evidence="2 3">ALS3</strain>
    </source>
</reference>
<accession>A0ABS6TDW7</accession>
<proteinExistence type="predicted"/>
<protein>
    <recommendedName>
        <fullName evidence="4">DUF2232 domain-containing protein</fullName>
    </recommendedName>
</protein>
<feature type="transmembrane region" description="Helical" evidence="1">
    <location>
        <begin position="141"/>
        <end position="159"/>
    </location>
</feature>
<keyword evidence="3" id="KW-1185">Reference proteome</keyword>
<feature type="transmembrane region" description="Helical" evidence="1">
    <location>
        <begin position="115"/>
        <end position="135"/>
    </location>
</feature>
<evidence type="ECO:0008006" key="4">
    <source>
        <dbReference type="Google" id="ProtNLM"/>
    </source>
</evidence>
<feature type="transmembrane region" description="Helical" evidence="1">
    <location>
        <begin position="91"/>
        <end position="108"/>
    </location>
</feature>
<evidence type="ECO:0000256" key="1">
    <source>
        <dbReference type="SAM" id="Phobius"/>
    </source>
</evidence>
<dbReference type="Proteomes" id="UP000774130">
    <property type="component" value="Unassembled WGS sequence"/>
</dbReference>
<dbReference type="EMBL" id="JAHUZB010000004">
    <property type="protein sequence ID" value="MBV7391128.1"/>
    <property type="molecule type" value="Genomic_DNA"/>
</dbReference>
<feature type="transmembrane region" description="Helical" evidence="1">
    <location>
        <begin position="30"/>
        <end position="52"/>
    </location>
</feature>
<sequence>MENKQNRWHWLLICLFSLFVVASFSQQLLLIALLLLIVALIKGPGLLVWGAIYTFLISLFPPLGVVLTTIFFLLNLHLLTKSWRVNMVSSWFYLYPFVVSGMICFLDWQQKWQLIIFWILGIVVLMFLLNKAYLVHQNVRQVAWTVLATPFEILLLALPKKITRKFKMRPEHKI</sequence>
<dbReference type="RefSeq" id="WP_218326219.1">
    <property type="nucleotide sequence ID" value="NZ_JAHUZB010000004.1"/>
</dbReference>
<keyword evidence="1" id="KW-0812">Transmembrane</keyword>
<feature type="transmembrane region" description="Helical" evidence="1">
    <location>
        <begin position="59"/>
        <end position="79"/>
    </location>
</feature>
<organism evidence="2 3">
    <name type="scientific">Enterococcus alishanensis</name>
    <dbReference type="NCBI Taxonomy" id="1303817"/>
    <lineage>
        <taxon>Bacteria</taxon>
        <taxon>Bacillati</taxon>
        <taxon>Bacillota</taxon>
        <taxon>Bacilli</taxon>
        <taxon>Lactobacillales</taxon>
        <taxon>Enterococcaceae</taxon>
        <taxon>Enterococcus</taxon>
    </lineage>
</organism>
<feature type="transmembrane region" description="Helical" evidence="1">
    <location>
        <begin position="7"/>
        <end position="24"/>
    </location>
</feature>